<comment type="caution">
    <text evidence="2">The sequence shown here is derived from an EMBL/GenBank/DDBJ whole genome shotgun (WGS) entry which is preliminary data.</text>
</comment>
<accession>A0AAD7SQZ4</accession>
<protein>
    <submittedName>
        <fullName evidence="2">Uncharacterized protein</fullName>
    </submittedName>
</protein>
<sequence>MDVAVLSSVDTAKYVWKQETPGREVNRRWSDVIVNNGGWGPLEWERSLSGSPRQAGAVTPRPRRCSSHRDPARQPGGATRHCRLSKVNNREQTAAGGLESVDISHVNPLNNRGPYGTGSGREPQPPERGADLPRGPGSQGHSHGCLSRRTCPKRKAGTAG</sequence>
<dbReference type="AlphaFoldDB" id="A0AAD7SQZ4"/>
<evidence type="ECO:0000256" key="1">
    <source>
        <dbReference type="SAM" id="MobiDB-lite"/>
    </source>
</evidence>
<proteinExistence type="predicted"/>
<dbReference type="Proteomes" id="UP001221898">
    <property type="component" value="Unassembled WGS sequence"/>
</dbReference>
<name>A0AAD7SQZ4_9TELE</name>
<reference evidence="2" key="1">
    <citation type="journal article" date="2023" name="Science">
        <title>Genome structures resolve the early diversification of teleost fishes.</title>
        <authorList>
            <person name="Parey E."/>
            <person name="Louis A."/>
            <person name="Montfort J."/>
            <person name="Bouchez O."/>
            <person name="Roques C."/>
            <person name="Iampietro C."/>
            <person name="Lluch J."/>
            <person name="Castinel A."/>
            <person name="Donnadieu C."/>
            <person name="Desvignes T."/>
            <person name="Floi Bucao C."/>
            <person name="Jouanno E."/>
            <person name="Wen M."/>
            <person name="Mejri S."/>
            <person name="Dirks R."/>
            <person name="Jansen H."/>
            <person name="Henkel C."/>
            <person name="Chen W.J."/>
            <person name="Zahm M."/>
            <person name="Cabau C."/>
            <person name="Klopp C."/>
            <person name="Thompson A.W."/>
            <person name="Robinson-Rechavi M."/>
            <person name="Braasch I."/>
            <person name="Lecointre G."/>
            <person name="Bobe J."/>
            <person name="Postlethwait J.H."/>
            <person name="Berthelot C."/>
            <person name="Roest Crollius H."/>
            <person name="Guiguen Y."/>
        </authorList>
    </citation>
    <scope>NUCLEOTIDE SEQUENCE</scope>
    <source>
        <strain evidence="2">NC1722</strain>
    </source>
</reference>
<feature type="region of interest" description="Disordered" evidence="1">
    <location>
        <begin position="45"/>
        <end position="160"/>
    </location>
</feature>
<organism evidence="2 3">
    <name type="scientific">Aldrovandia affinis</name>
    <dbReference type="NCBI Taxonomy" id="143900"/>
    <lineage>
        <taxon>Eukaryota</taxon>
        <taxon>Metazoa</taxon>
        <taxon>Chordata</taxon>
        <taxon>Craniata</taxon>
        <taxon>Vertebrata</taxon>
        <taxon>Euteleostomi</taxon>
        <taxon>Actinopterygii</taxon>
        <taxon>Neopterygii</taxon>
        <taxon>Teleostei</taxon>
        <taxon>Notacanthiformes</taxon>
        <taxon>Halosauridae</taxon>
        <taxon>Aldrovandia</taxon>
    </lineage>
</organism>
<evidence type="ECO:0000313" key="2">
    <source>
        <dbReference type="EMBL" id="KAJ8407289.1"/>
    </source>
</evidence>
<gene>
    <name evidence="2" type="ORF">AAFF_G00278630</name>
</gene>
<dbReference type="EMBL" id="JAINUG010000039">
    <property type="protein sequence ID" value="KAJ8407289.1"/>
    <property type="molecule type" value="Genomic_DNA"/>
</dbReference>
<keyword evidence="3" id="KW-1185">Reference proteome</keyword>
<evidence type="ECO:0000313" key="3">
    <source>
        <dbReference type="Proteomes" id="UP001221898"/>
    </source>
</evidence>
<feature type="compositionally biased region" description="Basic residues" evidence="1">
    <location>
        <begin position="150"/>
        <end position="160"/>
    </location>
</feature>